<sequence>MDMDIIYNNLKYATLTVHGNCEICKQRIENAALSVNGVFSATWNVQNGKLQIGFNPEKTNLGEISEAIAKVGHDTDKNKADKVKYDELSDCCK</sequence>
<evidence type="ECO:0000259" key="1">
    <source>
        <dbReference type="PROSITE" id="PS50846"/>
    </source>
</evidence>
<dbReference type="SUPFAM" id="SSF55008">
    <property type="entry name" value="HMA, heavy metal-associated domain"/>
    <property type="match status" value="1"/>
</dbReference>
<organism evidence="2">
    <name type="scientific">uncultured Dysgonomonas sp</name>
    <dbReference type="NCBI Taxonomy" id="206096"/>
    <lineage>
        <taxon>Bacteria</taxon>
        <taxon>Pseudomonadati</taxon>
        <taxon>Bacteroidota</taxon>
        <taxon>Bacteroidia</taxon>
        <taxon>Bacteroidales</taxon>
        <taxon>Dysgonomonadaceae</taxon>
        <taxon>Dysgonomonas</taxon>
        <taxon>environmental samples</taxon>
    </lineage>
</organism>
<evidence type="ECO:0000313" key="2">
    <source>
        <dbReference type="EMBL" id="SBV91232.1"/>
    </source>
</evidence>
<dbReference type="PROSITE" id="PS50846">
    <property type="entry name" value="HMA_2"/>
    <property type="match status" value="1"/>
</dbReference>
<dbReference type="EMBL" id="FLUM01000001">
    <property type="protein sequence ID" value="SBV91232.1"/>
    <property type="molecule type" value="Genomic_DNA"/>
</dbReference>
<accession>A0A212IVM7</accession>
<protein>
    <recommendedName>
        <fullName evidence="1">HMA domain-containing protein</fullName>
    </recommendedName>
</protein>
<dbReference type="Gene3D" id="3.30.70.100">
    <property type="match status" value="1"/>
</dbReference>
<feature type="domain" description="HMA" evidence="1">
    <location>
        <begin position="10"/>
        <end position="76"/>
    </location>
</feature>
<dbReference type="GO" id="GO:0046872">
    <property type="term" value="F:metal ion binding"/>
    <property type="evidence" value="ECO:0007669"/>
    <property type="project" value="InterPro"/>
</dbReference>
<dbReference type="InterPro" id="IPR036163">
    <property type="entry name" value="HMA_dom_sf"/>
</dbReference>
<reference evidence="2" key="1">
    <citation type="submission" date="2016-04" db="EMBL/GenBank/DDBJ databases">
        <authorList>
            <person name="Evans L.H."/>
            <person name="Alamgir A."/>
            <person name="Owens N."/>
            <person name="Weber N.D."/>
            <person name="Virtaneva K."/>
            <person name="Barbian K."/>
            <person name="Babar A."/>
            <person name="Rosenke K."/>
        </authorList>
    </citation>
    <scope>NUCLEOTIDE SEQUENCE</scope>
    <source>
        <strain evidence="2">86-1</strain>
    </source>
</reference>
<dbReference type="AlphaFoldDB" id="A0A212IVM7"/>
<name>A0A212IVM7_9BACT</name>
<dbReference type="InterPro" id="IPR006121">
    <property type="entry name" value="HMA_dom"/>
</dbReference>
<proteinExistence type="predicted"/>
<gene>
    <name evidence="2" type="ORF">KL86DYS1_10288</name>
</gene>
<dbReference type="Pfam" id="PF00403">
    <property type="entry name" value="HMA"/>
    <property type="match status" value="1"/>
</dbReference>